<name>A0A0G2F400_PHACM</name>
<organism evidence="7 8">
    <name type="scientific">Phaeomoniella chlamydospora</name>
    <name type="common">Phaeoacremonium chlamydosporum</name>
    <dbReference type="NCBI Taxonomy" id="158046"/>
    <lineage>
        <taxon>Eukaryota</taxon>
        <taxon>Fungi</taxon>
        <taxon>Dikarya</taxon>
        <taxon>Ascomycota</taxon>
        <taxon>Pezizomycotina</taxon>
        <taxon>Eurotiomycetes</taxon>
        <taxon>Chaetothyriomycetidae</taxon>
        <taxon>Phaeomoniellales</taxon>
        <taxon>Phaeomoniellaceae</taxon>
        <taxon>Phaeomoniella</taxon>
    </lineage>
</organism>
<comment type="subcellular location">
    <subcellularLocation>
        <location evidence="1">Cytoplasm</location>
    </subcellularLocation>
</comment>
<dbReference type="InterPro" id="IPR011989">
    <property type="entry name" value="ARM-like"/>
</dbReference>
<dbReference type="EMBL" id="LCWF01000006">
    <property type="protein sequence ID" value="KKY28991.1"/>
    <property type="molecule type" value="Genomic_DNA"/>
</dbReference>
<dbReference type="PANTHER" id="PTHR23346:SF19">
    <property type="entry name" value="PROTEASOME ADAPTER AND SCAFFOLD PROTEIN ECM29"/>
    <property type="match status" value="1"/>
</dbReference>
<dbReference type="OrthoDB" id="16066at2759"/>
<comment type="caution">
    <text evidence="7">The sequence shown here is derived from an EMBL/GenBank/DDBJ whole genome shotgun (WGS) entry which is preliminary data.</text>
</comment>
<dbReference type="GO" id="GO:0005737">
    <property type="term" value="C:cytoplasm"/>
    <property type="evidence" value="ECO:0007669"/>
    <property type="project" value="UniProtKB-SubCell"/>
</dbReference>
<evidence type="ECO:0000256" key="4">
    <source>
        <dbReference type="ARBA" id="ARBA00022942"/>
    </source>
</evidence>
<protein>
    <submittedName>
        <fullName evidence="7">Putative proteasome component</fullName>
    </submittedName>
</protein>
<feature type="domain" description="Proteasome adapter and scaffold protein ECM29 HEAT-repeat" evidence="6">
    <location>
        <begin position="1266"/>
        <end position="1427"/>
    </location>
</feature>
<dbReference type="SUPFAM" id="SSF48371">
    <property type="entry name" value="ARM repeat"/>
    <property type="match status" value="3"/>
</dbReference>
<dbReference type="GO" id="GO:0005634">
    <property type="term" value="C:nucleus"/>
    <property type="evidence" value="ECO:0007669"/>
    <property type="project" value="TreeGrafter"/>
</dbReference>
<sequence>MDEPSETRELDLIGKVEFRIAFADSDDKLSALLKIYLAPLLLKLTSRSQVVRDKVISVCQHINNRVKSPSIVLPVLALVKQFRDVENALVRHFDLLYIQQGIERLDYQRKIELFLEVLKALSVLETETSNSTASASVFNIFLKLLPLFKLPARGTKEDLELRSSLDLPAKTWTLISVWLTKFLLLDPSGRSCGLSQADEVFLQLNKNPGFWASGEGNNLIQTKTVVAKFLASCAFTDDERFIAAVILSADNNAALMNIGDIMFKQHSFDLEDVGNVDGLFNLYFGQREEPSRLPARPKLQIRILSLLSKSKLATSKTANILRLPGNEFSGLARASGLEASKLQAHIFSFITWVTRVGSISSLEAIAPQTVRDLRGYIEHQGWPSPQVSGTQLTPSEVNLRSHAYESIGILCSFANAFQDLELVRWLFTALRCDITDNQIFVSIEGALGRALNALTFKIDNQARDESRLLLGWHMQTEIGQVDADTGYETKRSTKFAAVRFANRCLFFDDVYARWIDILAIRAAQKRQELAEEGRKGLNPYQFCLLNPDIKASFRLPVFRDLTGLFFEKHGQELKEPLPNLPNALGPAVEFVRNVLLAWALSTKLPVHEEAEWDRKLDGLIRNDDESRALLASYIKNVDSDAFLLLLKTTLSGLCADQGRCGEYLIELLPFSSEQHVEALFPEITTLIKVALSNNQANQLHAARVIGIISSSPQVMATQRQEILMKLPDFSANWINAIGEQVNRVRGSILTKAYIFSRVMLRRLPEHGQEGERNLLSQLLDILSSRDAVLREAAQIALGEIFLCENLMVATFAYDNWEKLTDSLIADSKKGHEVAVRALGRLCYCISSIDPGSQQDILQKLRELHETRQAELHFSVGEALSVAVAGWHSSALLTEHDVDARHPKLDQVADTRLISSTVEKTIEDCKNPKPSLRKAAAIWLLCMVQFCGHLDGVKQNLRNCQAAFGGLLSDRDEVVQESGSRGLGLVFEMGDESIKRDLVRDLVQSFTATTAKLGGKVNEDTVLFDEGALPTGDGTSVKTYGEVVKLAQEVGQPSLVYQFMNLAANNAIWTSRAAFGRFGISNVLANSTLLSENPAFYPKLYRYRFDPNPNVQRSMNDIWTALVKDTNAILELHFDTILNDLLKSIVGREWRVREASCAAIADLIQGREIQKYEPYLNEIWTLAFKVGLDDIKVTVRVAGMSLIRTLVNISLHSLEVGDGQSNRAQVMLSQALPFLLQQLSSGPTKDAQEYAVTTMVKIVKKAASKSLEPFAPRLIETLLTSLTSLEPEMINYIHLNAAKYGLTSAKIDKARVTGMGSSPIMEGIEGCLDSLNEGSIGPSMTAVENAIKVAIGLPSKVGCSRAIISLCVRHTFIFRPYADRFAQLIRKQILDRNETVSISYSMSLAYLTRVVTDEEMENIIAFIQQLYFDSQESAHRAVSGEIVQSMSKIANDRFMHFASGLLPIAYVAKNDSEQQIKDLFDKTWKDNVGGPRSVTLYLPEIQSLTEQHIGSPRWAIKHAAAKAIAELVVNFEGDFTVSQAEGVWKSLEKALSGKTWDGKENIVTALPLFTAKSKILWAKIGSQMKTIAVREAKRTNVKYRPAAITALGDFARICNDIDLLSDIIGIAQNILDEILEDSDDKMEIDGETSLNMKLRGETAVAILHAILWNLAVHRFPDITITGEVVDMLQKSAAVDPKMTRQTLYEGTKVLFEDAAKISVSVSAGDEEKLHALRQACWQLFETVVMSPLGEGPVEPETLRIKRAEAALAYGNGTPVTREQLTTLTPPMRKWANEERSPQVCQLLEKALRILNGKT</sequence>
<dbReference type="InterPro" id="IPR024372">
    <property type="entry name" value="Ecm29_N"/>
</dbReference>
<keyword evidence="8" id="KW-1185">Reference proteome</keyword>
<evidence type="ECO:0000313" key="8">
    <source>
        <dbReference type="Proteomes" id="UP000053317"/>
    </source>
</evidence>
<evidence type="ECO:0000259" key="5">
    <source>
        <dbReference type="Pfam" id="PF13001"/>
    </source>
</evidence>
<dbReference type="PANTHER" id="PTHR23346">
    <property type="entry name" value="TRANSLATIONAL ACTIVATOR GCN1-RELATED"/>
    <property type="match status" value="1"/>
</dbReference>
<evidence type="ECO:0000256" key="2">
    <source>
        <dbReference type="ARBA" id="ARBA00022490"/>
    </source>
</evidence>
<dbReference type="GO" id="GO:0000502">
    <property type="term" value="C:proteasome complex"/>
    <property type="evidence" value="ECO:0007669"/>
    <property type="project" value="UniProtKB-KW"/>
</dbReference>
<dbReference type="Pfam" id="PF24492">
    <property type="entry name" value="HEAT_ECM29"/>
    <property type="match status" value="1"/>
</dbReference>
<keyword evidence="2" id="KW-0963">Cytoplasm</keyword>
<dbReference type="GO" id="GO:0060090">
    <property type="term" value="F:molecular adaptor activity"/>
    <property type="evidence" value="ECO:0007669"/>
    <property type="project" value="InterPro"/>
</dbReference>
<keyword evidence="4 7" id="KW-0647">Proteasome</keyword>
<accession>A0A0G2F400</accession>
<dbReference type="Pfam" id="PF23731">
    <property type="entry name" value="ARM_ECM29_C"/>
    <property type="match status" value="1"/>
</dbReference>
<keyword evidence="3" id="KW-0677">Repeat</keyword>
<dbReference type="Pfam" id="PF13001">
    <property type="entry name" value="ECM29_N"/>
    <property type="match status" value="1"/>
</dbReference>
<dbReference type="Gene3D" id="1.25.10.10">
    <property type="entry name" value="Leucine-rich Repeat Variant"/>
    <property type="match status" value="3"/>
</dbReference>
<evidence type="ECO:0000259" key="6">
    <source>
        <dbReference type="Pfam" id="PF24492"/>
    </source>
</evidence>
<evidence type="ECO:0000256" key="1">
    <source>
        <dbReference type="ARBA" id="ARBA00004496"/>
    </source>
</evidence>
<dbReference type="GO" id="GO:0036503">
    <property type="term" value="P:ERAD pathway"/>
    <property type="evidence" value="ECO:0007669"/>
    <property type="project" value="TreeGrafter"/>
</dbReference>
<dbReference type="InterPro" id="IPR016024">
    <property type="entry name" value="ARM-type_fold"/>
</dbReference>
<gene>
    <name evidence="7" type="ORF">UCRPC4_g00180</name>
</gene>
<proteinExistence type="predicted"/>
<feature type="domain" description="Proteasome component Ecm29 N-terminal" evidence="5">
    <location>
        <begin position="13"/>
        <end position="519"/>
    </location>
</feature>
<evidence type="ECO:0000313" key="7">
    <source>
        <dbReference type="EMBL" id="KKY28991.1"/>
    </source>
</evidence>
<reference evidence="7 8" key="2">
    <citation type="submission" date="2015-05" db="EMBL/GenBank/DDBJ databases">
        <authorList>
            <person name="Morales-Cruz A."/>
            <person name="Amrine K.C."/>
            <person name="Cantu D."/>
        </authorList>
    </citation>
    <scope>NUCLEOTIDE SEQUENCE [LARGE SCALE GENOMIC DNA]</scope>
    <source>
        <strain evidence="7">UCRPC4</strain>
    </source>
</reference>
<reference evidence="7 8" key="1">
    <citation type="submission" date="2015-05" db="EMBL/GenBank/DDBJ databases">
        <title>Distinctive expansion of gene families associated with plant cell wall degradation and secondary metabolism in the genomes of grapevine trunk pathogens.</title>
        <authorList>
            <person name="Lawrence D.P."/>
            <person name="Travadon R."/>
            <person name="Rolshausen P.E."/>
            <person name="Baumgartner K."/>
        </authorList>
    </citation>
    <scope>NUCLEOTIDE SEQUENCE [LARGE SCALE GENOMIC DNA]</scope>
    <source>
        <strain evidence="7">UCRPC4</strain>
    </source>
</reference>
<dbReference type="Proteomes" id="UP000053317">
    <property type="component" value="Unassembled WGS sequence"/>
</dbReference>
<dbReference type="InterPro" id="IPR055443">
    <property type="entry name" value="HEAT_ECM29"/>
</dbReference>
<dbReference type="GO" id="GO:0043248">
    <property type="term" value="P:proteasome assembly"/>
    <property type="evidence" value="ECO:0007669"/>
    <property type="project" value="InterPro"/>
</dbReference>
<evidence type="ECO:0000256" key="3">
    <source>
        <dbReference type="ARBA" id="ARBA00022737"/>
    </source>
</evidence>